<dbReference type="Proteomes" id="UP000006055">
    <property type="component" value="Chromosome"/>
</dbReference>
<dbReference type="STRING" id="706587.Desti_3656"/>
<accession>I4C9R1</accession>
<sequence>MTYEHLWQSEFTNTAVFSILVQSHNQLSEEVLGVISRIEIVSINLKDVFFGSYIEPLNAISRFTAKKIRRLLKEDLGPKFSESQRRELEDKLEYPSTDSLTDIAARAVSSIAPDLQQHVAELIVRYELESFCDSLYVNAGMQEFMRELKKRNKRCVLLSDIHLSKSHLSYVLNRKAVTCFDAIYAGADLGADKSSEALFRSLLLGENVPPQSVLHIGTDQANDFHVPSRLGLNTVLIADPLLKAKKKVRATYCDMSAANPYWRGMHVIGSTIPPQSGDFYYDYGFSFFGPVFCTYILGALEIVQKYGIRDIYFLAREGKFFQQLFELLAPDFFRDIPRSHYVYLSRRSVALASIHEGLTFEKAIILPFDNPKQQGLYSILQAFGLPWEEFVEKAAYYGLPDIRKPLWGHEDMAILRAFCSDAEFTRRVIELSAPYRGLVEKYLTQEGFFGKAHVAFVDVGWLATIQKLVGDACGKRNDYPHVYGLYMGFREAASHRFDPEKNTLFGLLCDNRVPEPQFDGPFHFLQVFEQAARAFHPTATGFVEDPVTGAITPTFKSESAPDRLIELRQDPVIRELQQGVIDFTLQFRSIIKSTAYTFSDIKPFVGTLMERHLVFPTAEEADRIMNLKHSEDFGTDNVMDWTGNRTRGLRSILKPRTLWRNIRGSYWPAGTAGSAGAHLLQYLLRVRDLLKS</sequence>
<evidence type="ECO:0008006" key="3">
    <source>
        <dbReference type="Google" id="ProtNLM"/>
    </source>
</evidence>
<dbReference type="SUPFAM" id="SSF56784">
    <property type="entry name" value="HAD-like"/>
    <property type="match status" value="1"/>
</dbReference>
<keyword evidence="2" id="KW-1185">Reference proteome</keyword>
<dbReference type="InterPro" id="IPR023214">
    <property type="entry name" value="HAD_sf"/>
</dbReference>
<dbReference type="HOGENOM" id="CLU_017953_3_0_7"/>
<proteinExistence type="predicted"/>
<dbReference type="eggNOG" id="COG5610">
    <property type="taxonomic scope" value="Bacteria"/>
</dbReference>
<dbReference type="Gene3D" id="3.40.50.1000">
    <property type="entry name" value="HAD superfamily/HAD-like"/>
    <property type="match status" value="1"/>
</dbReference>
<protein>
    <recommendedName>
        <fullName evidence="3">Hydrolase (HAD superfamily)</fullName>
    </recommendedName>
</protein>
<dbReference type="KEGG" id="dti:Desti_3656"/>
<organism evidence="1 2">
    <name type="scientific">Desulfomonile tiedjei (strain ATCC 49306 / DSM 6799 / DCB-1)</name>
    <dbReference type="NCBI Taxonomy" id="706587"/>
    <lineage>
        <taxon>Bacteria</taxon>
        <taxon>Pseudomonadati</taxon>
        <taxon>Thermodesulfobacteriota</taxon>
        <taxon>Desulfomonilia</taxon>
        <taxon>Desulfomonilales</taxon>
        <taxon>Desulfomonilaceae</taxon>
        <taxon>Desulfomonile</taxon>
    </lineage>
</organism>
<name>I4C9R1_DESTA</name>
<dbReference type="EMBL" id="CP003360">
    <property type="protein sequence ID" value="AFM26302.1"/>
    <property type="molecule type" value="Genomic_DNA"/>
</dbReference>
<dbReference type="InterPro" id="IPR036412">
    <property type="entry name" value="HAD-like_sf"/>
</dbReference>
<dbReference type="AlphaFoldDB" id="I4C9R1"/>
<evidence type="ECO:0000313" key="2">
    <source>
        <dbReference type="Proteomes" id="UP000006055"/>
    </source>
</evidence>
<reference evidence="2" key="1">
    <citation type="submission" date="2012-06" db="EMBL/GenBank/DDBJ databases">
        <title>Complete sequence of chromosome of Desulfomonile tiedjei DSM 6799.</title>
        <authorList>
            <person name="Lucas S."/>
            <person name="Copeland A."/>
            <person name="Lapidus A."/>
            <person name="Glavina del Rio T."/>
            <person name="Dalin E."/>
            <person name="Tice H."/>
            <person name="Bruce D."/>
            <person name="Goodwin L."/>
            <person name="Pitluck S."/>
            <person name="Peters L."/>
            <person name="Ovchinnikova G."/>
            <person name="Zeytun A."/>
            <person name="Lu M."/>
            <person name="Kyrpides N."/>
            <person name="Mavromatis K."/>
            <person name="Ivanova N."/>
            <person name="Brettin T."/>
            <person name="Detter J.C."/>
            <person name="Han C."/>
            <person name="Larimer F."/>
            <person name="Land M."/>
            <person name="Hauser L."/>
            <person name="Markowitz V."/>
            <person name="Cheng J.-F."/>
            <person name="Hugenholtz P."/>
            <person name="Woyke T."/>
            <person name="Wu D."/>
            <person name="Spring S."/>
            <person name="Schroeder M."/>
            <person name="Brambilla E."/>
            <person name="Klenk H.-P."/>
            <person name="Eisen J.A."/>
        </authorList>
    </citation>
    <scope>NUCLEOTIDE SEQUENCE [LARGE SCALE GENOMIC DNA]</scope>
    <source>
        <strain evidence="2">ATCC 49306 / DSM 6799 / DCB-1</strain>
    </source>
</reference>
<dbReference type="Gene3D" id="1.10.150.400">
    <property type="match status" value="1"/>
</dbReference>
<gene>
    <name evidence="1" type="ordered locus">Desti_3656</name>
</gene>
<evidence type="ECO:0000313" key="1">
    <source>
        <dbReference type="EMBL" id="AFM26302.1"/>
    </source>
</evidence>